<dbReference type="InterPro" id="IPR013325">
    <property type="entry name" value="RNA_pol_sigma_r2"/>
</dbReference>
<dbReference type="InterPro" id="IPR013249">
    <property type="entry name" value="RNA_pol_sigma70_r4_t2"/>
</dbReference>
<gene>
    <name evidence="9" type="ORF">IAB73_07975</name>
</gene>
<dbReference type="Pfam" id="PF08281">
    <property type="entry name" value="Sigma70_r4_2"/>
    <property type="match status" value="1"/>
</dbReference>
<evidence type="ECO:0000256" key="5">
    <source>
        <dbReference type="ARBA" id="ARBA00023163"/>
    </source>
</evidence>
<comment type="similarity">
    <text evidence="1 6">Belongs to the sigma-70 factor family. ECF subfamily.</text>
</comment>
<dbReference type="Gene3D" id="1.10.10.10">
    <property type="entry name" value="Winged helix-like DNA-binding domain superfamily/Winged helix DNA-binding domain"/>
    <property type="match status" value="1"/>
</dbReference>
<dbReference type="AlphaFoldDB" id="A0A9D1CQP2"/>
<evidence type="ECO:0000259" key="7">
    <source>
        <dbReference type="Pfam" id="PF04542"/>
    </source>
</evidence>
<dbReference type="PANTHER" id="PTHR43133">
    <property type="entry name" value="RNA POLYMERASE ECF-TYPE SIGMA FACTO"/>
    <property type="match status" value="1"/>
</dbReference>
<dbReference type="InterPro" id="IPR036388">
    <property type="entry name" value="WH-like_DNA-bd_sf"/>
</dbReference>
<dbReference type="Proteomes" id="UP000886887">
    <property type="component" value="Unassembled WGS sequence"/>
</dbReference>
<dbReference type="EMBL" id="DVFJ01000028">
    <property type="protein sequence ID" value="HIQ72126.1"/>
    <property type="molecule type" value="Genomic_DNA"/>
</dbReference>
<keyword evidence="5 6" id="KW-0804">Transcription</keyword>
<reference evidence="9" key="2">
    <citation type="journal article" date="2021" name="PeerJ">
        <title>Extensive microbial diversity within the chicken gut microbiome revealed by metagenomics and culture.</title>
        <authorList>
            <person name="Gilroy R."/>
            <person name="Ravi A."/>
            <person name="Getino M."/>
            <person name="Pursley I."/>
            <person name="Horton D.L."/>
            <person name="Alikhan N.F."/>
            <person name="Baker D."/>
            <person name="Gharbi K."/>
            <person name="Hall N."/>
            <person name="Watson M."/>
            <person name="Adriaenssens E.M."/>
            <person name="Foster-Nyarko E."/>
            <person name="Jarju S."/>
            <person name="Secka A."/>
            <person name="Antonio M."/>
            <person name="Oren A."/>
            <person name="Chaudhuri R.R."/>
            <person name="La Ragione R."/>
            <person name="Hildebrand F."/>
            <person name="Pallen M.J."/>
        </authorList>
    </citation>
    <scope>NUCLEOTIDE SEQUENCE</scope>
    <source>
        <strain evidence="9">ChiSxjej2B14-6234</strain>
    </source>
</reference>
<dbReference type="InterPro" id="IPR013324">
    <property type="entry name" value="RNA_pol_sigma_r3/r4-like"/>
</dbReference>
<dbReference type="Pfam" id="PF04542">
    <property type="entry name" value="Sigma70_r2"/>
    <property type="match status" value="1"/>
</dbReference>
<dbReference type="NCBIfam" id="TIGR02937">
    <property type="entry name" value="sigma70-ECF"/>
    <property type="match status" value="1"/>
</dbReference>
<evidence type="ECO:0000313" key="10">
    <source>
        <dbReference type="Proteomes" id="UP000886887"/>
    </source>
</evidence>
<evidence type="ECO:0000256" key="1">
    <source>
        <dbReference type="ARBA" id="ARBA00010641"/>
    </source>
</evidence>
<dbReference type="GO" id="GO:0016987">
    <property type="term" value="F:sigma factor activity"/>
    <property type="evidence" value="ECO:0007669"/>
    <property type="project" value="UniProtKB-KW"/>
</dbReference>
<dbReference type="Gene3D" id="1.10.1740.10">
    <property type="match status" value="1"/>
</dbReference>
<feature type="domain" description="RNA polymerase sigma factor 70 region 4 type 2" evidence="8">
    <location>
        <begin position="123"/>
        <end position="175"/>
    </location>
</feature>
<dbReference type="InterPro" id="IPR000838">
    <property type="entry name" value="RNA_pol_sigma70_ECF_CS"/>
</dbReference>
<protein>
    <recommendedName>
        <fullName evidence="6">RNA polymerase sigma factor</fullName>
    </recommendedName>
</protein>
<proteinExistence type="inferred from homology"/>
<reference evidence="9" key="1">
    <citation type="submission" date="2020-10" db="EMBL/GenBank/DDBJ databases">
        <authorList>
            <person name="Gilroy R."/>
        </authorList>
    </citation>
    <scope>NUCLEOTIDE SEQUENCE</scope>
    <source>
        <strain evidence="9">ChiSxjej2B14-6234</strain>
    </source>
</reference>
<dbReference type="GO" id="GO:0006950">
    <property type="term" value="P:response to stress"/>
    <property type="evidence" value="ECO:0007669"/>
    <property type="project" value="UniProtKB-ARBA"/>
</dbReference>
<dbReference type="SUPFAM" id="SSF88946">
    <property type="entry name" value="Sigma2 domain of RNA polymerase sigma factors"/>
    <property type="match status" value="1"/>
</dbReference>
<evidence type="ECO:0000256" key="2">
    <source>
        <dbReference type="ARBA" id="ARBA00023015"/>
    </source>
</evidence>
<dbReference type="InterPro" id="IPR014284">
    <property type="entry name" value="RNA_pol_sigma-70_dom"/>
</dbReference>
<keyword evidence="4 6" id="KW-0238">DNA-binding</keyword>
<dbReference type="GO" id="GO:0003677">
    <property type="term" value="F:DNA binding"/>
    <property type="evidence" value="ECO:0007669"/>
    <property type="project" value="UniProtKB-KW"/>
</dbReference>
<comment type="caution">
    <text evidence="9">The sequence shown here is derived from an EMBL/GenBank/DDBJ whole genome shotgun (WGS) entry which is preliminary data.</text>
</comment>
<evidence type="ECO:0000256" key="3">
    <source>
        <dbReference type="ARBA" id="ARBA00023082"/>
    </source>
</evidence>
<dbReference type="InterPro" id="IPR007627">
    <property type="entry name" value="RNA_pol_sigma70_r2"/>
</dbReference>
<evidence type="ECO:0000256" key="6">
    <source>
        <dbReference type="RuleBase" id="RU000716"/>
    </source>
</evidence>
<evidence type="ECO:0000313" key="9">
    <source>
        <dbReference type="EMBL" id="HIQ72126.1"/>
    </source>
</evidence>
<evidence type="ECO:0000259" key="8">
    <source>
        <dbReference type="Pfam" id="PF08281"/>
    </source>
</evidence>
<organism evidence="9 10">
    <name type="scientific">Candidatus Onthenecus intestinigallinarum</name>
    <dbReference type="NCBI Taxonomy" id="2840875"/>
    <lineage>
        <taxon>Bacteria</taxon>
        <taxon>Bacillati</taxon>
        <taxon>Bacillota</taxon>
        <taxon>Clostridia</taxon>
        <taxon>Eubacteriales</taxon>
        <taxon>Candidatus Onthenecus</taxon>
    </lineage>
</organism>
<dbReference type="InterPro" id="IPR039425">
    <property type="entry name" value="RNA_pol_sigma-70-like"/>
</dbReference>
<evidence type="ECO:0000256" key="4">
    <source>
        <dbReference type="ARBA" id="ARBA00023125"/>
    </source>
</evidence>
<feature type="domain" description="RNA polymerase sigma-70 region 2" evidence="7">
    <location>
        <begin position="29"/>
        <end position="90"/>
    </location>
</feature>
<keyword evidence="2 6" id="KW-0805">Transcription regulation</keyword>
<dbReference type="SUPFAM" id="SSF88659">
    <property type="entry name" value="Sigma3 and sigma4 domains of RNA polymerase sigma factors"/>
    <property type="match status" value="1"/>
</dbReference>
<dbReference type="GO" id="GO:0006352">
    <property type="term" value="P:DNA-templated transcription initiation"/>
    <property type="evidence" value="ECO:0007669"/>
    <property type="project" value="InterPro"/>
</dbReference>
<dbReference type="PROSITE" id="PS01063">
    <property type="entry name" value="SIGMA70_ECF"/>
    <property type="match status" value="1"/>
</dbReference>
<dbReference type="PANTHER" id="PTHR43133:SF51">
    <property type="entry name" value="RNA POLYMERASE SIGMA FACTOR"/>
    <property type="match status" value="1"/>
</dbReference>
<keyword evidence="3 6" id="KW-0731">Sigma factor</keyword>
<sequence>MEEKELALFQRAAAGDVLAQEALFTGRIDRMTRLAYLITRDHAAAQDVVQDALIASIRHLSSLREAQRFDAWLSRIVVNHARSYCRRAGRSVPMEDVTLLPRVEEDGAIPSPEESVLRVERAQRLLQMVDRLPEKHRLPVLLMYYQGMTEREVAAILRLPATTVKSRLHAARRRLRTMIEREERHGPLQ</sequence>
<name>A0A9D1CQP2_9FIRM</name>
<accession>A0A9D1CQP2</accession>